<evidence type="ECO:0000256" key="4">
    <source>
        <dbReference type="SAM" id="MobiDB-lite"/>
    </source>
</evidence>
<dbReference type="CDD" id="cd00051">
    <property type="entry name" value="EFh"/>
    <property type="match status" value="1"/>
</dbReference>
<dbReference type="InterPro" id="IPR011992">
    <property type="entry name" value="EF-hand-dom_pair"/>
</dbReference>
<feature type="domain" description="EF-hand" evidence="5">
    <location>
        <begin position="141"/>
        <end position="176"/>
    </location>
</feature>
<dbReference type="PANTHER" id="PTHR23055:SF60">
    <property type="entry name" value="CALAXIN"/>
    <property type="match status" value="1"/>
</dbReference>
<evidence type="ECO:0000313" key="6">
    <source>
        <dbReference type="EMBL" id="KAJ1532098.1"/>
    </source>
</evidence>
<dbReference type="Proteomes" id="UP001075354">
    <property type="component" value="Chromosome 1"/>
</dbReference>
<name>A0AAV7Y2G1_9NEOP</name>
<organism evidence="6 7">
    <name type="scientific">Megalurothrips usitatus</name>
    <name type="common">bean blossom thrips</name>
    <dbReference type="NCBI Taxonomy" id="439358"/>
    <lineage>
        <taxon>Eukaryota</taxon>
        <taxon>Metazoa</taxon>
        <taxon>Ecdysozoa</taxon>
        <taxon>Arthropoda</taxon>
        <taxon>Hexapoda</taxon>
        <taxon>Insecta</taxon>
        <taxon>Pterygota</taxon>
        <taxon>Neoptera</taxon>
        <taxon>Paraneoptera</taxon>
        <taxon>Thysanoptera</taxon>
        <taxon>Terebrantia</taxon>
        <taxon>Thripoidea</taxon>
        <taxon>Thripidae</taxon>
        <taxon>Megalurothrips</taxon>
    </lineage>
</organism>
<reference evidence="6" key="1">
    <citation type="submission" date="2022-12" db="EMBL/GenBank/DDBJ databases">
        <title>Chromosome-level genome assembly of the bean flower thrips Megalurothrips usitatus.</title>
        <authorList>
            <person name="Ma L."/>
            <person name="Liu Q."/>
            <person name="Li H."/>
            <person name="Cai W."/>
        </authorList>
    </citation>
    <scope>NUCLEOTIDE SEQUENCE</scope>
    <source>
        <strain evidence="6">Cailab_2022a</strain>
    </source>
</reference>
<dbReference type="Gene3D" id="1.10.238.10">
    <property type="entry name" value="EF-hand"/>
    <property type="match status" value="1"/>
</dbReference>
<feature type="domain" description="EF-hand" evidence="5">
    <location>
        <begin position="186"/>
        <end position="221"/>
    </location>
</feature>
<keyword evidence="2" id="KW-0677">Repeat</keyword>
<comment type="caution">
    <text evidence="6">The sequence shown here is derived from an EMBL/GenBank/DDBJ whole genome shotgun (WGS) entry which is preliminary data.</text>
</comment>
<dbReference type="AlphaFoldDB" id="A0AAV7Y2G1"/>
<feature type="compositionally biased region" description="Gly residues" evidence="4">
    <location>
        <begin position="7"/>
        <end position="17"/>
    </location>
</feature>
<evidence type="ECO:0000256" key="1">
    <source>
        <dbReference type="ARBA" id="ARBA00022723"/>
    </source>
</evidence>
<keyword evidence="7" id="KW-1185">Reference proteome</keyword>
<accession>A0AAV7Y2G1</accession>
<protein>
    <recommendedName>
        <fullName evidence="5">EF-hand domain-containing protein</fullName>
    </recommendedName>
</protein>
<dbReference type="SMART" id="SM00054">
    <property type="entry name" value="EFh"/>
    <property type="match status" value="3"/>
</dbReference>
<gene>
    <name evidence="6" type="ORF">ONE63_000727</name>
</gene>
<dbReference type="Pfam" id="PF13499">
    <property type="entry name" value="EF-hand_7"/>
    <property type="match status" value="1"/>
</dbReference>
<evidence type="ECO:0000313" key="7">
    <source>
        <dbReference type="Proteomes" id="UP001075354"/>
    </source>
</evidence>
<dbReference type="InterPro" id="IPR028846">
    <property type="entry name" value="Recoverin"/>
</dbReference>
<evidence type="ECO:0000256" key="2">
    <source>
        <dbReference type="ARBA" id="ARBA00022737"/>
    </source>
</evidence>
<feature type="region of interest" description="Disordered" evidence="4">
    <location>
        <begin position="1"/>
        <end position="35"/>
    </location>
</feature>
<feature type="domain" description="EF-hand" evidence="5">
    <location>
        <begin position="105"/>
        <end position="140"/>
    </location>
</feature>
<dbReference type="PROSITE" id="PS50222">
    <property type="entry name" value="EF_HAND_2"/>
    <property type="match status" value="3"/>
</dbReference>
<dbReference type="InterPro" id="IPR018247">
    <property type="entry name" value="EF_Hand_1_Ca_BS"/>
</dbReference>
<dbReference type="SUPFAM" id="SSF47473">
    <property type="entry name" value="EF-hand"/>
    <property type="match status" value="1"/>
</dbReference>
<keyword evidence="1" id="KW-0479">Metal-binding</keyword>
<dbReference type="EMBL" id="JAPTSV010000001">
    <property type="protein sequence ID" value="KAJ1532098.1"/>
    <property type="molecule type" value="Genomic_DNA"/>
</dbReference>
<keyword evidence="3" id="KW-0106">Calcium</keyword>
<dbReference type="GO" id="GO:0005509">
    <property type="term" value="F:calcium ion binding"/>
    <property type="evidence" value="ECO:0007669"/>
    <property type="project" value="InterPro"/>
</dbReference>
<dbReference type="PANTHER" id="PTHR23055">
    <property type="entry name" value="CALCIUM BINDING PROTEINS"/>
    <property type="match status" value="1"/>
</dbReference>
<dbReference type="PROSITE" id="PS00018">
    <property type="entry name" value="EF_HAND_1"/>
    <property type="match status" value="2"/>
</dbReference>
<sequence length="244" mass="26915">MEDVGREGAGPGGGAAGGRSRAPHHSSNNNGKTSAKLMEYFKRKTHFTKDEIESLCRVYRKLVATSHAHNSGAAAHSGNPAAAVLPSPNSAVVTELLHNTFDMVTEEVLMDRIFCAFDRCNDGVIRMDEWVCGLSVFIKGDADERTAFCFRVYDLNSDGYISREEMFHLLRNCLVKQPQDDDPDEGVKDLVELALKKLDYDKDGKVSFKDFQSAVKDEPLLLEAFGQCLPSEGACQTFLSTLRS</sequence>
<dbReference type="InterPro" id="IPR002048">
    <property type="entry name" value="EF_hand_dom"/>
</dbReference>
<evidence type="ECO:0000259" key="5">
    <source>
        <dbReference type="PROSITE" id="PS50222"/>
    </source>
</evidence>
<evidence type="ECO:0000256" key="3">
    <source>
        <dbReference type="ARBA" id="ARBA00022837"/>
    </source>
</evidence>
<proteinExistence type="predicted"/>